<reference evidence="1" key="1">
    <citation type="submission" date="2021-01" db="EMBL/GenBank/DDBJ databases">
        <authorList>
            <person name="Corre E."/>
            <person name="Pelletier E."/>
            <person name="Niang G."/>
            <person name="Scheremetjew M."/>
            <person name="Finn R."/>
            <person name="Kale V."/>
            <person name="Holt S."/>
            <person name="Cochrane G."/>
            <person name="Meng A."/>
            <person name="Brown T."/>
            <person name="Cohen L."/>
        </authorList>
    </citation>
    <scope>NUCLEOTIDE SEQUENCE</scope>
    <source>
        <strain evidence="1">CCMP127</strain>
    </source>
</reference>
<evidence type="ECO:0000313" key="1">
    <source>
        <dbReference type="EMBL" id="CAE0417741.1"/>
    </source>
</evidence>
<organism evidence="1">
    <name type="scientific">Amphora coffeiformis</name>
    <dbReference type="NCBI Taxonomy" id="265554"/>
    <lineage>
        <taxon>Eukaryota</taxon>
        <taxon>Sar</taxon>
        <taxon>Stramenopiles</taxon>
        <taxon>Ochrophyta</taxon>
        <taxon>Bacillariophyta</taxon>
        <taxon>Bacillariophyceae</taxon>
        <taxon>Bacillariophycidae</taxon>
        <taxon>Thalassiophysales</taxon>
        <taxon>Catenulaceae</taxon>
        <taxon>Amphora</taxon>
    </lineage>
</organism>
<proteinExistence type="predicted"/>
<name>A0A7S3LB30_9STRA</name>
<sequence length="214" mass="24845">MKKATEIVKNLTKKFGAKHFSRELAVDEVLRFEFKSFINRHVRQPHRDMVDKEPVRILYPGIGAVIQKVAVAPKPSFFFSNRNSNAMLSMSQLPEFSPKIPDKAAFAEQLDREIERSTRILQYKPELAHDFQGLIDIHGNLYHDASIALLPVSMKVPPGMLWRNWYWPNWMVVSSARIRISSVSWHFRFMARNKFNKCAIPVLLASCTSIWMTR</sequence>
<gene>
    <name evidence="1" type="ORF">ACOF00016_LOCUS14638</name>
</gene>
<protein>
    <submittedName>
        <fullName evidence="1">Uncharacterized protein</fullName>
    </submittedName>
</protein>
<dbReference type="EMBL" id="HBIM01019234">
    <property type="protein sequence ID" value="CAE0417741.1"/>
    <property type="molecule type" value="Transcribed_RNA"/>
</dbReference>
<dbReference type="AlphaFoldDB" id="A0A7S3LB30"/>
<accession>A0A7S3LB30</accession>